<dbReference type="Gene3D" id="3.40.50.300">
    <property type="entry name" value="P-loop containing nucleotide triphosphate hydrolases"/>
    <property type="match status" value="1"/>
</dbReference>
<accession>A0AAD7NYW2</accession>
<reference evidence="4" key="1">
    <citation type="submission" date="2023-03" db="EMBL/GenBank/DDBJ databases">
        <title>Massive genome expansion in bonnet fungi (Mycena s.s.) driven by repeated elements and novel gene families across ecological guilds.</title>
        <authorList>
            <consortium name="Lawrence Berkeley National Laboratory"/>
            <person name="Harder C.B."/>
            <person name="Miyauchi S."/>
            <person name="Viragh M."/>
            <person name="Kuo A."/>
            <person name="Thoen E."/>
            <person name="Andreopoulos B."/>
            <person name="Lu D."/>
            <person name="Skrede I."/>
            <person name="Drula E."/>
            <person name="Henrissat B."/>
            <person name="Morin E."/>
            <person name="Kohler A."/>
            <person name="Barry K."/>
            <person name="LaButti K."/>
            <person name="Morin E."/>
            <person name="Salamov A."/>
            <person name="Lipzen A."/>
            <person name="Mereny Z."/>
            <person name="Hegedus B."/>
            <person name="Baldrian P."/>
            <person name="Stursova M."/>
            <person name="Weitz H."/>
            <person name="Taylor A."/>
            <person name="Grigoriev I.V."/>
            <person name="Nagy L.G."/>
            <person name="Martin F."/>
            <person name="Kauserud H."/>
        </authorList>
    </citation>
    <scope>NUCLEOTIDE SEQUENCE</scope>
    <source>
        <strain evidence="4">CBHHK188m</strain>
    </source>
</reference>
<evidence type="ECO:0000313" key="5">
    <source>
        <dbReference type="Proteomes" id="UP001215280"/>
    </source>
</evidence>
<keyword evidence="3" id="KW-0342">GTP-binding</keyword>
<dbReference type="GO" id="GO:0005525">
    <property type="term" value="F:GTP binding"/>
    <property type="evidence" value="ECO:0007669"/>
    <property type="project" value="UniProtKB-KW"/>
</dbReference>
<dbReference type="Pfam" id="PF00071">
    <property type="entry name" value="Ras"/>
    <property type="match status" value="1"/>
</dbReference>
<dbReference type="SUPFAM" id="SSF52540">
    <property type="entry name" value="P-loop containing nucleoside triphosphate hydrolases"/>
    <property type="match status" value="1"/>
</dbReference>
<dbReference type="Proteomes" id="UP001215280">
    <property type="component" value="Unassembled WGS sequence"/>
</dbReference>
<dbReference type="InterPro" id="IPR001806">
    <property type="entry name" value="Small_GTPase"/>
</dbReference>
<dbReference type="AlphaFoldDB" id="A0AAD7NYW2"/>
<dbReference type="EMBL" id="JARJLG010000005">
    <property type="protein sequence ID" value="KAJ7780852.1"/>
    <property type="molecule type" value="Genomic_DNA"/>
</dbReference>
<dbReference type="PROSITE" id="PS51421">
    <property type="entry name" value="RAS"/>
    <property type="match status" value="1"/>
</dbReference>
<dbReference type="InterPro" id="IPR020849">
    <property type="entry name" value="Small_GTPase_Ras-type"/>
</dbReference>
<dbReference type="GO" id="GO:0005886">
    <property type="term" value="C:plasma membrane"/>
    <property type="evidence" value="ECO:0007669"/>
    <property type="project" value="UniProtKB-SubCell"/>
</dbReference>
<dbReference type="SMART" id="SM00173">
    <property type="entry name" value="RAS"/>
    <property type="match status" value="1"/>
</dbReference>
<name>A0AAD7NYW2_9AGAR</name>
<keyword evidence="2" id="KW-0547">Nucleotide-binding</keyword>
<dbReference type="InterPro" id="IPR027417">
    <property type="entry name" value="P-loop_NTPase"/>
</dbReference>
<comment type="subcellular location">
    <subcellularLocation>
        <location evidence="1">Cell membrane</location>
        <topology evidence="1">Lipid-anchor</topology>
        <orientation evidence="1">Cytoplasmic side</orientation>
    </subcellularLocation>
</comment>
<keyword evidence="4" id="KW-0378">Hydrolase</keyword>
<gene>
    <name evidence="4" type="ORF">DFH07DRAFT_729213</name>
</gene>
<evidence type="ECO:0000313" key="4">
    <source>
        <dbReference type="EMBL" id="KAJ7780852.1"/>
    </source>
</evidence>
<evidence type="ECO:0000256" key="3">
    <source>
        <dbReference type="ARBA" id="ARBA00023134"/>
    </source>
</evidence>
<dbReference type="GO" id="GO:0007165">
    <property type="term" value="P:signal transduction"/>
    <property type="evidence" value="ECO:0007669"/>
    <property type="project" value="InterPro"/>
</dbReference>
<sequence>MPLLNSLTSQSSLEEVDSFRQEIRRIKGPDSPIVVVGTKRDLASEREVSAKTIESLAKSWDLPFYETSAKHNRNVNDPFEDLVRQMRRRILPPVGREDRKKQKRGECITM</sequence>
<organism evidence="4 5">
    <name type="scientific">Mycena maculata</name>
    <dbReference type="NCBI Taxonomy" id="230809"/>
    <lineage>
        <taxon>Eukaryota</taxon>
        <taxon>Fungi</taxon>
        <taxon>Dikarya</taxon>
        <taxon>Basidiomycota</taxon>
        <taxon>Agaricomycotina</taxon>
        <taxon>Agaricomycetes</taxon>
        <taxon>Agaricomycetidae</taxon>
        <taxon>Agaricales</taxon>
        <taxon>Marasmiineae</taxon>
        <taxon>Mycenaceae</taxon>
        <taxon>Mycena</taxon>
    </lineage>
</organism>
<dbReference type="PROSITE" id="PS51419">
    <property type="entry name" value="RAB"/>
    <property type="match status" value="1"/>
</dbReference>
<proteinExistence type="predicted"/>
<dbReference type="SMART" id="SM00175">
    <property type="entry name" value="RAB"/>
    <property type="match status" value="1"/>
</dbReference>
<keyword evidence="5" id="KW-1185">Reference proteome</keyword>
<comment type="caution">
    <text evidence="4">The sequence shown here is derived from an EMBL/GenBank/DDBJ whole genome shotgun (WGS) entry which is preliminary data.</text>
</comment>
<evidence type="ECO:0000256" key="1">
    <source>
        <dbReference type="ARBA" id="ARBA00004342"/>
    </source>
</evidence>
<protein>
    <submittedName>
        <fullName evidence="4">P-loop containing nucleoside triphosphate hydrolase protein</fullName>
    </submittedName>
</protein>
<evidence type="ECO:0000256" key="2">
    <source>
        <dbReference type="ARBA" id="ARBA00022741"/>
    </source>
</evidence>
<dbReference type="PANTHER" id="PTHR24070">
    <property type="entry name" value="RAS, DI-RAS, AND RHEB FAMILY MEMBERS OF SMALL GTPASE SUPERFAMILY"/>
    <property type="match status" value="1"/>
</dbReference>
<dbReference type="PRINTS" id="PR00449">
    <property type="entry name" value="RASTRNSFRMNG"/>
</dbReference>
<dbReference type="GO" id="GO:0003924">
    <property type="term" value="F:GTPase activity"/>
    <property type="evidence" value="ECO:0007669"/>
    <property type="project" value="InterPro"/>
</dbReference>